<organism evidence="2">
    <name type="scientific">Oryza punctata</name>
    <name type="common">Red rice</name>
    <dbReference type="NCBI Taxonomy" id="4537"/>
    <lineage>
        <taxon>Eukaryota</taxon>
        <taxon>Viridiplantae</taxon>
        <taxon>Streptophyta</taxon>
        <taxon>Embryophyta</taxon>
        <taxon>Tracheophyta</taxon>
        <taxon>Spermatophyta</taxon>
        <taxon>Magnoliopsida</taxon>
        <taxon>Liliopsida</taxon>
        <taxon>Poales</taxon>
        <taxon>Poaceae</taxon>
        <taxon>BOP clade</taxon>
        <taxon>Oryzoideae</taxon>
        <taxon>Oryzeae</taxon>
        <taxon>Oryzinae</taxon>
        <taxon>Oryza</taxon>
    </lineage>
</organism>
<dbReference type="Gramene" id="OPUNC02G19670.1">
    <property type="protein sequence ID" value="OPUNC02G19670.1"/>
    <property type="gene ID" value="OPUNC02G19670"/>
</dbReference>
<evidence type="ECO:0000313" key="2">
    <source>
        <dbReference type="EnsemblPlants" id="OPUNC02G19670.1"/>
    </source>
</evidence>
<sequence length="130" mass="14192">MRRRRRRPSFPSPSLSPPSRDGSGNGGVGGDRGWIRPQWWRPRTNPAAVAPSALSWLPHAADLMAVAASAAAACGSSHGGGGRGGKGVGSNRLTRTKTPTTNEVGDRKPYVFFNILRYIYIYSQFKYVWF</sequence>
<dbReference type="AlphaFoldDB" id="A0A0E0K1K2"/>
<reference evidence="2" key="2">
    <citation type="submission" date="2018-05" db="EMBL/GenBank/DDBJ databases">
        <title>OpunRS2 (Oryza punctata Reference Sequence Version 2).</title>
        <authorList>
            <person name="Zhang J."/>
            <person name="Kudrna D."/>
            <person name="Lee S."/>
            <person name="Talag J."/>
            <person name="Welchert J."/>
            <person name="Wing R.A."/>
        </authorList>
    </citation>
    <scope>NUCLEOTIDE SEQUENCE [LARGE SCALE GENOMIC DNA]</scope>
</reference>
<reference evidence="2" key="1">
    <citation type="submission" date="2015-04" db="UniProtKB">
        <authorList>
            <consortium name="EnsemblPlants"/>
        </authorList>
    </citation>
    <scope>IDENTIFICATION</scope>
</reference>
<evidence type="ECO:0000256" key="1">
    <source>
        <dbReference type="SAM" id="MobiDB-lite"/>
    </source>
</evidence>
<feature type="compositionally biased region" description="Gly residues" evidence="1">
    <location>
        <begin position="23"/>
        <end position="32"/>
    </location>
</feature>
<accession>A0A0E0K1K2</accession>
<name>A0A0E0K1K2_ORYPU</name>
<keyword evidence="3" id="KW-1185">Reference proteome</keyword>
<protein>
    <submittedName>
        <fullName evidence="2">Uncharacterized protein</fullName>
    </submittedName>
</protein>
<proteinExistence type="predicted"/>
<evidence type="ECO:0000313" key="3">
    <source>
        <dbReference type="Proteomes" id="UP000026962"/>
    </source>
</evidence>
<dbReference type="Proteomes" id="UP000026962">
    <property type="component" value="Chromosome 2"/>
</dbReference>
<feature type="region of interest" description="Disordered" evidence="1">
    <location>
        <begin position="74"/>
        <end position="101"/>
    </location>
</feature>
<feature type="compositionally biased region" description="Polar residues" evidence="1">
    <location>
        <begin position="91"/>
        <end position="101"/>
    </location>
</feature>
<dbReference type="EnsemblPlants" id="OPUNC02G19670.1">
    <property type="protein sequence ID" value="OPUNC02G19670.1"/>
    <property type="gene ID" value="OPUNC02G19670"/>
</dbReference>
<dbReference type="HOGENOM" id="CLU_1941511_0_0_1"/>
<feature type="compositionally biased region" description="Gly residues" evidence="1">
    <location>
        <begin position="77"/>
        <end position="88"/>
    </location>
</feature>
<feature type="region of interest" description="Disordered" evidence="1">
    <location>
        <begin position="1"/>
        <end position="38"/>
    </location>
</feature>